<dbReference type="InterPro" id="IPR002885">
    <property type="entry name" value="PPR_rpt"/>
</dbReference>
<dbReference type="NCBIfam" id="TIGR00756">
    <property type="entry name" value="PPR"/>
    <property type="match status" value="5"/>
</dbReference>
<reference evidence="5 6" key="1">
    <citation type="submission" date="2025-05" db="UniProtKB">
        <authorList>
            <consortium name="RefSeq"/>
        </authorList>
    </citation>
    <scope>IDENTIFICATION</scope>
    <source>
        <tissue evidence="5 6">Leaves</tissue>
    </source>
</reference>
<accession>A0ABM4V2P7</accession>
<dbReference type="GeneID" id="113700453"/>
<evidence type="ECO:0000256" key="1">
    <source>
        <dbReference type="ARBA" id="ARBA00007626"/>
    </source>
</evidence>
<dbReference type="PANTHER" id="PTHR47936:SF1">
    <property type="entry name" value="PENTATRICOPEPTIDE REPEAT-CONTAINING PROTEIN GUN1, CHLOROPLASTIC"/>
    <property type="match status" value="1"/>
</dbReference>
<dbReference type="Proteomes" id="UP001652660">
    <property type="component" value="Chromosome 7c"/>
</dbReference>
<evidence type="ECO:0000313" key="4">
    <source>
        <dbReference type="Proteomes" id="UP001652660"/>
    </source>
</evidence>
<dbReference type="PROSITE" id="PS51375">
    <property type="entry name" value="PPR"/>
    <property type="match status" value="7"/>
</dbReference>
<evidence type="ECO:0000256" key="2">
    <source>
        <dbReference type="ARBA" id="ARBA00022737"/>
    </source>
</evidence>
<evidence type="ECO:0000256" key="3">
    <source>
        <dbReference type="PROSITE-ProRule" id="PRU00708"/>
    </source>
</evidence>
<comment type="similarity">
    <text evidence="1">Belongs to the PPR family. P subfamily.</text>
</comment>
<evidence type="ECO:0000313" key="5">
    <source>
        <dbReference type="RefSeq" id="XP_071913808.1"/>
    </source>
</evidence>
<dbReference type="InterPro" id="IPR011990">
    <property type="entry name" value="TPR-like_helical_dom_sf"/>
</dbReference>
<dbReference type="RefSeq" id="XP_071913809.1">
    <property type="nucleotide sequence ID" value="XM_072057708.1"/>
</dbReference>
<dbReference type="PANTHER" id="PTHR47936">
    <property type="entry name" value="PPR_LONG DOMAIN-CONTAINING PROTEIN"/>
    <property type="match status" value="1"/>
</dbReference>
<dbReference type="Gene3D" id="1.25.40.10">
    <property type="entry name" value="Tetratricopeptide repeat domain"/>
    <property type="match status" value="4"/>
</dbReference>
<gene>
    <name evidence="5 6" type="primary">LOC113700453</name>
</gene>
<proteinExistence type="inferred from homology"/>
<feature type="repeat" description="PPR" evidence="3">
    <location>
        <begin position="266"/>
        <end position="300"/>
    </location>
</feature>
<feature type="repeat" description="PPR" evidence="3">
    <location>
        <begin position="337"/>
        <end position="371"/>
    </location>
</feature>
<feature type="repeat" description="PPR" evidence="3">
    <location>
        <begin position="442"/>
        <end position="476"/>
    </location>
</feature>
<name>A0ABM4V2P7_COFAR</name>
<feature type="repeat" description="PPR" evidence="3">
    <location>
        <begin position="477"/>
        <end position="511"/>
    </location>
</feature>
<keyword evidence="2" id="KW-0677">Repeat</keyword>
<organism evidence="4 5">
    <name type="scientific">Coffea arabica</name>
    <name type="common">Arabian coffee</name>
    <dbReference type="NCBI Taxonomy" id="13443"/>
    <lineage>
        <taxon>Eukaryota</taxon>
        <taxon>Viridiplantae</taxon>
        <taxon>Streptophyta</taxon>
        <taxon>Embryophyta</taxon>
        <taxon>Tracheophyta</taxon>
        <taxon>Spermatophyta</taxon>
        <taxon>Magnoliopsida</taxon>
        <taxon>eudicotyledons</taxon>
        <taxon>Gunneridae</taxon>
        <taxon>Pentapetalae</taxon>
        <taxon>asterids</taxon>
        <taxon>lamiids</taxon>
        <taxon>Gentianales</taxon>
        <taxon>Rubiaceae</taxon>
        <taxon>Ixoroideae</taxon>
        <taxon>Gardenieae complex</taxon>
        <taxon>Bertiereae - Coffeeae clade</taxon>
        <taxon>Coffeeae</taxon>
        <taxon>Coffea</taxon>
    </lineage>
</organism>
<dbReference type="Pfam" id="PF01535">
    <property type="entry name" value="PPR"/>
    <property type="match status" value="4"/>
</dbReference>
<evidence type="ECO:0000313" key="6">
    <source>
        <dbReference type="RefSeq" id="XP_071913809.1"/>
    </source>
</evidence>
<keyword evidence="4" id="KW-1185">Reference proteome</keyword>
<dbReference type="RefSeq" id="XP_071913808.1">
    <property type="nucleotide sequence ID" value="XM_072057707.1"/>
</dbReference>
<dbReference type="Pfam" id="PF13041">
    <property type="entry name" value="PPR_2"/>
    <property type="match status" value="2"/>
</dbReference>
<sequence length="578" mass="65570">MILCISYCSRRWIILNFGCSFASDVFWERMAKFLLSKVQTPIYRSIIKPTQLLLHAHQFTHGCSEPAADKDAILTSICDSLSKDGLSWDSLTQKFSSVHLTIHQVEKVLIQLKEPINAKQALKFFHWSAHNMNLQHGMSSYCITIHILVKARLFKDAKALLESILVNKKSMHDGSVEMLNNVLDSLLGSYEVVGSTPFVFDLFMQTCAKLRIIDSVVDGCQVLDERGFGLSVISYNTLLHVMQKSEKTYLVWSLYEHMIDKRTYPNEVTYRILVRALGKEGRLKRFLDVVERIHGKRCSLPGMVVNTCLVFGLIDGGKVGEGMNLLKKMLQKNIIPDTISFSLVIMAKVRMGDLDAAWEVYEEMRKRGFEGNSFVSTSFIGAYCKQGKIEEVMRLMREMDDLGMKPYDETFNHLIEGCSGTGYLDESLKFCERMVKMGLLPSPLAFNMMVGKLCSDGEAKRADEALTVLLEMGFVPDENTYSHLANGYMTLGDVERILKLYYEMEYRSLSPCSAFLNSLIIALCRHGRVREADEFLNLLKARSLIPGSHTYKTLIASHLEKGNKTRAQQLCEEMVEMS</sequence>
<feature type="repeat" description="PPR" evidence="3">
    <location>
        <begin position="512"/>
        <end position="546"/>
    </location>
</feature>
<protein>
    <submittedName>
        <fullName evidence="5 6">Small ribosomal subunit protein mL103 (RPPR7)-like</fullName>
    </submittedName>
</protein>
<feature type="repeat" description="PPR" evidence="3">
    <location>
        <begin position="407"/>
        <end position="441"/>
    </location>
</feature>
<feature type="repeat" description="PPR" evidence="3">
    <location>
        <begin position="372"/>
        <end position="406"/>
    </location>
</feature>